<dbReference type="GO" id="GO:0004519">
    <property type="term" value="F:endonuclease activity"/>
    <property type="evidence" value="ECO:0007669"/>
    <property type="project" value="UniProtKB-KW"/>
</dbReference>
<evidence type="ECO:0000259" key="1">
    <source>
        <dbReference type="Pfam" id="PF05685"/>
    </source>
</evidence>
<dbReference type="Pfam" id="PF05685">
    <property type="entry name" value="Uma2"/>
    <property type="match status" value="1"/>
</dbReference>
<keyword evidence="2" id="KW-0540">Nuclease</keyword>
<feature type="domain" description="Putative restriction endonuclease" evidence="1">
    <location>
        <begin position="10"/>
        <end position="88"/>
    </location>
</feature>
<evidence type="ECO:0000313" key="2">
    <source>
        <dbReference type="EMBL" id="UFP95939.1"/>
    </source>
</evidence>
<dbReference type="Gene3D" id="3.90.1570.10">
    <property type="entry name" value="tt1808, chain A"/>
    <property type="match status" value="1"/>
</dbReference>
<reference evidence="2 3" key="1">
    <citation type="journal article" date="2021" name="Genome Biol. Evol.">
        <title>Complete Genome Sequencing of a Novel Gloeobacter Species from a Waterfall Cave in Mexico.</title>
        <authorList>
            <person name="Saw J.H."/>
            <person name="Cardona T."/>
            <person name="Montejano G."/>
        </authorList>
    </citation>
    <scope>NUCLEOTIDE SEQUENCE [LARGE SCALE GENOMIC DNA]</scope>
    <source>
        <strain evidence="2">MG652769</strain>
    </source>
</reference>
<protein>
    <submittedName>
        <fullName evidence="2">Uma2 family endonuclease</fullName>
    </submittedName>
</protein>
<name>A0ABY3PQY8_9CYAN</name>
<keyword evidence="3" id="KW-1185">Reference proteome</keyword>
<dbReference type="SUPFAM" id="SSF52980">
    <property type="entry name" value="Restriction endonuclease-like"/>
    <property type="match status" value="1"/>
</dbReference>
<organism evidence="2 3">
    <name type="scientific">Gloeobacter morelensis MG652769</name>
    <dbReference type="NCBI Taxonomy" id="2781736"/>
    <lineage>
        <taxon>Bacteria</taxon>
        <taxon>Bacillati</taxon>
        <taxon>Cyanobacteriota</taxon>
        <taxon>Cyanophyceae</taxon>
        <taxon>Gloeobacterales</taxon>
        <taxon>Gloeobacteraceae</taxon>
        <taxon>Gloeobacter</taxon>
        <taxon>Gloeobacter morelensis</taxon>
    </lineage>
</organism>
<gene>
    <name evidence="2" type="ORF">ISF26_06885</name>
</gene>
<dbReference type="Proteomes" id="UP001054846">
    <property type="component" value="Chromosome"/>
</dbReference>
<sequence length="129" mass="14461">MATTRSDLTLEQFFALPEGETAFELVDGQAVAKVSSKFFHASLQKVLLRLLDGWAMDHGRLGPKWAVVLKRRGVDWVPVPGLTYFSPTRKTVYQDAKPMAEPMTLGLNLSALQIFDQVREVRRGGSNRQ</sequence>
<dbReference type="InterPro" id="IPR008538">
    <property type="entry name" value="Uma2"/>
</dbReference>
<dbReference type="InterPro" id="IPR011335">
    <property type="entry name" value="Restrct_endonuc-II-like"/>
</dbReference>
<keyword evidence="2" id="KW-0378">Hydrolase</keyword>
<dbReference type="EMBL" id="CP063845">
    <property type="protein sequence ID" value="UFP95939.1"/>
    <property type="molecule type" value="Genomic_DNA"/>
</dbReference>
<proteinExistence type="predicted"/>
<keyword evidence="2" id="KW-0255">Endonuclease</keyword>
<evidence type="ECO:0000313" key="3">
    <source>
        <dbReference type="Proteomes" id="UP001054846"/>
    </source>
</evidence>
<dbReference type="InterPro" id="IPR012296">
    <property type="entry name" value="Nuclease_put_TT1808"/>
</dbReference>
<dbReference type="RefSeq" id="WP_230843174.1">
    <property type="nucleotide sequence ID" value="NZ_CP063845.1"/>
</dbReference>
<accession>A0ABY3PQY8</accession>